<dbReference type="Proteomes" id="UP001058072">
    <property type="component" value="Chromosome"/>
</dbReference>
<evidence type="ECO:0000256" key="7">
    <source>
        <dbReference type="SAM" id="Phobius"/>
    </source>
</evidence>
<evidence type="ECO:0000256" key="3">
    <source>
        <dbReference type="ARBA" id="ARBA00022475"/>
    </source>
</evidence>
<sequence>MDNIQIVLNYFSEYGLVFLFLIVFLEYMNLPGLPAGIIMPAAGILIAGNDMDFITALVISVIAGLFGSYVLYFIGYFLGKPILDKFYEKYEKIRPSINKAISYTDKHGSKGVFIARLIPVARTLVSLTVGTVRMNFLTFTIYSVFGITIWNLIFIYMGYAFGYFFLK</sequence>
<feature type="transmembrane region" description="Helical" evidence="7">
    <location>
        <begin position="54"/>
        <end position="79"/>
    </location>
</feature>
<evidence type="ECO:0000256" key="2">
    <source>
        <dbReference type="ARBA" id="ARBA00010792"/>
    </source>
</evidence>
<dbReference type="Pfam" id="PF09335">
    <property type="entry name" value="VTT_dom"/>
    <property type="match status" value="1"/>
</dbReference>
<dbReference type="InterPro" id="IPR051311">
    <property type="entry name" value="DedA_domain"/>
</dbReference>
<evidence type="ECO:0000256" key="5">
    <source>
        <dbReference type="ARBA" id="ARBA00022989"/>
    </source>
</evidence>
<feature type="transmembrane region" description="Helical" evidence="7">
    <location>
        <begin position="32"/>
        <end position="48"/>
    </location>
</feature>
<keyword evidence="3" id="KW-1003">Cell membrane</keyword>
<comment type="similarity">
    <text evidence="2">Belongs to the DedA family.</text>
</comment>
<dbReference type="AlphaFoldDB" id="A0A9Q9CLM6"/>
<evidence type="ECO:0000313" key="12">
    <source>
        <dbReference type="Proteomes" id="UP001058072"/>
    </source>
</evidence>
<gene>
    <name evidence="9" type="ORF">J0J69_02035</name>
    <name evidence="10" type="ORF">J0J70_08285</name>
</gene>
<dbReference type="RefSeq" id="WP_055245118.1">
    <property type="nucleotide sequence ID" value="NZ_CP071249.1"/>
</dbReference>
<evidence type="ECO:0000259" key="8">
    <source>
        <dbReference type="Pfam" id="PF09335"/>
    </source>
</evidence>
<dbReference type="EMBL" id="CP071250">
    <property type="protein sequence ID" value="UUF07626.1"/>
    <property type="molecule type" value="Genomic_DNA"/>
</dbReference>
<dbReference type="EMBL" id="CP071249">
    <property type="protein sequence ID" value="UUF06392.1"/>
    <property type="molecule type" value="Genomic_DNA"/>
</dbReference>
<evidence type="ECO:0000313" key="10">
    <source>
        <dbReference type="EMBL" id="UUF07626.1"/>
    </source>
</evidence>
<evidence type="ECO:0000256" key="6">
    <source>
        <dbReference type="ARBA" id="ARBA00023136"/>
    </source>
</evidence>
<protein>
    <submittedName>
        <fullName evidence="10">DedA family protein</fullName>
    </submittedName>
</protein>
<organism evidence="10 12">
    <name type="scientific">Turicibacter bilis</name>
    <dbReference type="NCBI Taxonomy" id="2735723"/>
    <lineage>
        <taxon>Bacteria</taxon>
        <taxon>Bacillati</taxon>
        <taxon>Bacillota</taxon>
        <taxon>Erysipelotrichia</taxon>
        <taxon>Erysipelotrichales</taxon>
        <taxon>Turicibacteraceae</taxon>
        <taxon>Turicibacter</taxon>
    </lineage>
</organism>
<evidence type="ECO:0000256" key="4">
    <source>
        <dbReference type="ARBA" id="ARBA00022692"/>
    </source>
</evidence>
<dbReference type="GO" id="GO:0005886">
    <property type="term" value="C:plasma membrane"/>
    <property type="evidence" value="ECO:0007669"/>
    <property type="project" value="UniProtKB-SubCell"/>
</dbReference>
<evidence type="ECO:0000313" key="11">
    <source>
        <dbReference type="Proteomes" id="UP001058016"/>
    </source>
</evidence>
<keyword evidence="11" id="KW-1185">Reference proteome</keyword>
<keyword evidence="4 7" id="KW-0812">Transmembrane</keyword>
<evidence type="ECO:0000256" key="1">
    <source>
        <dbReference type="ARBA" id="ARBA00004651"/>
    </source>
</evidence>
<feature type="domain" description="VTT" evidence="8">
    <location>
        <begin position="34"/>
        <end position="159"/>
    </location>
</feature>
<comment type="subcellular location">
    <subcellularLocation>
        <location evidence="1">Cell membrane</location>
        <topology evidence="1">Multi-pass membrane protein</topology>
    </subcellularLocation>
</comment>
<proteinExistence type="inferred from homology"/>
<feature type="transmembrane region" description="Helical" evidence="7">
    <location>
        <begin position="6"/>
        <end position="25"/>
    </location>
</feature>
<evidence type="ECO:0000313" key="9">
    <source>
        <dbReference type="EMBL" id="UUF06392.1"/>
    </source>
</evidence>
<dbReference type="PANTHER" id="PTHR42709:SF6">
    <property type="entry name" value="UNDECAPRENYL PHOSPHATE TRANSPORTER A"/>
    <property type="match status" value="1"/>
</dbReference>
<name>A0A9Q9CLM6_9FIRM</name>
<feature type="transmembrane region" description="Helical" evidence="7">
    <location>
        <begin position="139"/>
        <end position="166"/>
    </location>
</feature>
<accession>A0A9Q9CLM6</accession>
<dbReference type="PANTHER" id="PTHR42709">
    <property type="entry name" value="ALKALINE PHOSPHATASE LIKE PROTEIN"/>
    <property type="match status" value="1"/>
</dbReference>
<dbReference type="Proteomes" id="UP001058016">
    <property type="component" value="Chromosome"/>
</dbReference>
<dbReference type="InterPro" id="IPR032816">
    <property type="entry name" value="VTT_dom"/>
</dbReference>
<keyword evidence="5 7" id="KW-1133">Transmembrane helix</keyword>
<keyword evidence="6 7" id="KW-0472">Membrane</keyword>
<reference evidence="10 11" key="1">
    <citation type="submission" date="2021-03" db="EMBL/GenBank/DDBJ databases">
        <title>Comparative Genomics and Metabolomics in the genus Turicibacter.</title>
        <authorList>
            <person name="Maki J."/>
            <person name="Looft T."/>
        </authorList>
    </citation>
    <scope>NUCLEOTIDE SEQUENCE</scope>
    <source>
        <strain evidence="10">ISU324</strain>
        <strain evidence="9 11">MMM721</strain>
    </source>
</reference>